<reference evidence="2 3" key="1">
    <citation type="submission" date="2016-10" db="EMBL/GenBank/DDBJ databases">
        <authorList>
            <person name="de Groot N.N."/>
        </authorList>
    </citation>
    <scope>NUCLEOTIDE SEQUENCE [LARGE SCALE GENOMIC DNA]</scope>
    <source>
        <strain evidence="2 3">YAD2003</strain>
    </source>
</reference>
<evidence type="ECO:0000256" key="1">
    <source>
        <dbReference type="SAM" id="Phobius"/>
    </source>
</evidence>
<sequence length="708" mass="81374">MNNNNFMKAMSMIDEDLVKEADTPYTGKTEADDTKVSFSEDENSAVVSGVDVYHRNIWKKCLGIAASLVIVLGAVGGGIYHFNKMKDKPVVNEEIENDYASIYETVKENKDSYDMNEYVCNYSSAEISFVREANDYKDKLFEYLDSIEGVKKVEEYPNSFRCVLFTFSDDKSGKKYDFSLRENGYGFWQETNGDENAVMTPPNIESYYYGKDVFEKLFEEALNVADSDTVEAMNKVSQEEIENFVTNHLEKCDGKVVYYPWQSAEECEIKKYSITDKEALTDALMNFEWVKIKESEFEYYDWYDMGIRISENGYLMAVGNDPDPYGCYKLKYEDESEKLAAEIRSVLGYAVDSSDVSSEDIKNALQELTTGTLAQWRSGPDYVPQGRENYETTARYYTLNDGESFINEIASFEWVTCDSLEIDEKAYFYDHGMMNLKGAYNFGITENSFGGTGSFYPLGYIISTAGRFKLKNESDAEKFAAIFDKYLIMEKESEIAEKICSGMTNYDNLRGHFTFEKTYGDEDQIIDGYMSYDAKNEKLYMKGDGHLFYQEKENTIELIMNGHDNAAYRTVEKETGNIDRVGTYRYSSGSSIPLPDNYAYLCKSLEKSLTPRGFNEYNSAKQNNYQITESNGKIELYSHGATDGFYTRIILTERGQLISYENIGPSYKTIFKLDDYEFDSPDFTMEDVGQLYESMKADEEEQYKRQME</sequence>
<name>A0A1H6KAZ1_RUMFL</name>
<dbReference type="AlphaFoldDB" id="A0A1H6KAZ1"/>
<keyword evidence="1" id="KW-0472">Membrane</keyword>
<dbReference type="RefSeq" id="WP_074717568.1">
    <property type="nucleotide sequence ID" value="NZ_FNWV01000008.1"/>
</dbReference>
<accession>A0A1H6KAZ1</accession>
<evidence type="ECO:0000313" key="2">
    <source>
        <dbReference type="EMBL" id="SEH72646.1"/>
    </source>
</evidence>
<protein>
    <submittedName>
        <fullName evidence="2">Uncharacterized protein</fullName>
    </submittedName>
</protein>
<keyword evidence="1" id="KW-1133">Transmembrane helix</keyword>
<dbReference type="EMBL" id="FNWV01000008">
    <property type="protein sequence ID" value="SEH72646.1"/>
    <property type="molecule type" value="Genomic_DNA"/>
</dbReference>
<feature type="transmembrane region" description="Helical" evidence="1">
    <location>
        <begin position="61"/>
        <end position="82"/>
    </location>
</feature>
<proteinExistence type="predicted"/>
<organism evidence="2 3">
    <name type="scientific">Ruminococcus flavefaciens</name>
    <dbReference type="NCBI Taxonomy" id="1265"/>
    <lineage>
        <taxon>Bacteria</taxon>
        <taxon>Bacillati</taxon>
        <taxon>Bacillota</taxon>
        <taxon>Clostridia</taxon>
        <taxon>Eubacteriales</taxon>
        <taxon>Oscillospiraceae</taxon>
        <taxon>Ruminococcus</taxon>
    </lineage>
</organism>
<dbReference type="OrthoDB" id="1814856at2"/>
<keyword evidence="1" id="KW-0812">Transmembrane</keyword>
<evidence type="ECO:0000313" key="3">
    <source>
        <dbReference type="Proteomes" id="UP000183190"/>
    </source>
</evidence>
<gene>
    <name evidence="2" type="ORF">SAMN02910265_02351</name>
</gene>
<dbReference type="Proteomes" id="UP000183190">
    <property type="component" value="Unassembled WGS sequence"/>
</dbReference>